<keyword evidence="2" id="KW-1185">Reference proteome</keyword>
<dbReference type="EMBL" id="CP094534">
    <property type="protein sequence ID" value="UOE33214.1"/>
    <property type="molecule type" value="Genomic_DNA"/>
</dbReference>
<proteinExistence type="predicted"/>
<evidence type="ECO:0000313" key="2">
    <source>
        <dbReference type="Proteomes" id="UP000831390"/>
    </source>
</evidence>
<protein>
    <submittedName>
        <fullName evidence="1">Uncharacterized protein</fullName>
    </submittedName>
</protein>
<accession>A0ABY4B268</accession>
<evidence type="ECO:0000313" key="1">
    <source>
        <dbReference type="EMBL" id="UOE33214.1"/>
    </source>
</evidence>
<reference evidence="1 2" key="1">
    <citation type="submission" date="2022-03" db="EMBL/GenBank/DDBJ databases">
        <title>Hymenobactersp. isolated from the air.</title>
        <authorList>
            <person name="Won M."/>
            <person name="Kwon S.-W."/>
        </authorList>
    </citation>
    <scope>NUCLEOTIDE SEQUENCE [LARGE SCALE GENOMIC DNA]</scope>
    <source>
        <strain evidence="1 2">KACC 22596</strain>
    </source>
</reference>
<gene>
    <name evidence="1" type="ORF">MTP16_19065</name>
</gene>
<name>A0ABY4B268_9BACT</name>
<organism evidence="1 2">
    <name type="scientific">Hymenobacter monticola</name>
    <dbReference type="NCBI Taxonomy" id="1705399"/>
    <lineage>
        <taxon>Bacteria</taxon>
        <taxon>Pseudomonadati</taxon>
        <taxon>Bacteroidota</taxon>
        <taxon>Cytophagia</taxon>
        <taxon>Cytophagales</taxon>
        <taxon>Hymenobacteraceae</taxon>
        <taxon>Hymenobacter</taxon>
    </lineage>
</organism>
<dbReference type="Proteomes" id="UP000831390">
    <property type="component" value="Chromosome"/>
</dbReference>
<dbReference type="RefSeq" id="WP_243512888.1">
    <property type="nucleotide sequence ID" value="NZ_CP094534.1"/>
</dbReference>
<sequence length="146" mass="16694">MPATLASAATSEEVIGLVDQWTVLLEQEKYEEAYAFLEAEPFWSAVLIKEIIQAYGDELKNKVTLLNNGTAVDSAGNIRPAKQRKEVEWYSEKRSLEEGIGWFDENRGDVWYDLNINGFVSDLTATFNLEKRNDRLHVILQDIHVM</sequence>